<dbReference type="InterPro" id="IPR023997">
    <property type="entry name" value="TonB-dep_OMP_SusC/RagA_CS"/>
</dbReference>
<name>A0A5C6LM35_9BACT</name>
<reference evidence="2 3" key="1">
    <citation type="submission" date="2019-08" db="EMBL/GenBank/DDBJ databases">
        <title>Whole genome sequencing of chitin degrading bacteria Chitinophaga pinensis YS16.</title>
        <authorList>
            <person name="Singh R.P."/>
            <person name="Manchanda G."/>
            <person name="Maurya I.K."/>
            <person name="Joshi N.K."/>
            <person name="Srivastava A.K."/>
        </authorList>
    </citation>
    <scope>NUCLEOTIDE SEQUENCE [LARGE SCALE GENOMIC DNA]</scope>
    <source>
        <strain evidence="2 3">YS-16</strain>
    </source>
</reference>
<comment type="caution">
    <text evidence="2">The sequence shown here is derived from an EMBL/GenBank/DDBJ whole genome shotgun (WGS) entry which is preliminary data.</text>
</comment>
<dbReference type="EMBL" id="VOHS01000030">
    <property type="protein sequence ID" value="TWV97409.1"/>
    <property type="molecule type" value="Genomic_DNA"/>
</dbReference>
<gene>
    <name evidence="2" type="ORF">FEF09_22360</name>
</gene>
<proteinExistence type="inferred from homology"/>
<dbReference type="GO" id="GO:0009279">
    <property type="term" value="C:cell outer membrane"/>
    <property type="evidence" value="ECO:0007669"/>
    <property type="project" value="UniProtKB-SubCell"/>
</dbReference>
<organism evidence="2 3">
    <name type="scientific">Chitinophaga pinensis</name>
    <dbReference type="NCBI Taxonomy" id="79329"/>
    <lineage>
        <taxon>Bacteria</taxon>
        <taxon>Pseudomonadati</taxon>
        <taxon>Bacteroidota</taxon>
        <taxon>Chitinophagia</taxon>
        <taxon>Chitinophagales</taxon>
        <taxon>Chitinophagaceae</taxon>
        <taxon>Chitinophaga</taxon>
    </lineage>
</organism>
<evidence type="ECO:0000313" key="3">
    <source>
        <dbReference type="Proteomes" id="UP000318815"/>
    </source>
</evidence>
<dbReference type="Gene3D" id="2.170.130.10">
    <property type="entry name" value="TonB-dependent receptor, plug domain"/>
    <property type="match status" value="1"/>
</dbReference>
<evidence type="ECO:0008006" key="4">
    <source>
        <dbReference type="Google" id="ProtNLM"/>
    </source>
</evidence>
<dbReference type="InterPro" id="IPR037066">
    <property type="entry name" value="Plug_dom_sf"/>
</dbReference>
<keyword evidence="1" id="KW-0472">Membrane</keyword>
<evidence type="ECO:0000313" key="2">
    <source>
        <dbReference type="EMBL" id="TWV97409.1"/>
    </source>
</evidence>
<keyword evidence="3" id="KW-1185">Reference proteome</keyword>
<keyword evidence="1" id="KW-1134">Transmembrane beta strand</keyword>
<dbReference type="AlphaFoldDB" id="A0A5C6LM35"/>
<dbReference type="InterPro" id="IPR039426">
    <property type="entry name" value="TonB-dep_rcpt-like"/>
</dbReference>
<evidence type="ECO:0000256" key="1">
    <source>
        <dbReference type="PROSITE-ProRule" id="PRU01360"/>
    </source>
</evidence>
<keyword evidence="1" id="KW-0813">Transport</keyword>
<comment type="similarity">
    <text evidence="1">Belongs to the TonB-dependent receptor family.</text>
</comment>
<accession>A0A5C6LM35</accession>
<sequence>MKDASSTAIYGSAGSNGVVIITTKKGKAGKSSVNLDVFYGLSAARISFMV</sequence>
<keyword evidence="1" id="KW-0812">Transmembrane</keyword>
<comment type="subcellular location">
    <subcellularLocation>
        <location evidence="1">Cell outer membrane</location>
        <topology evidence="1">Multi-pass membrane protein</topology>
    </subcellularLocation>
</comment>
<dbReference type="OrthoDB" id="1040521at2"/>
<dbReference type="NCBIfam" id="TIGR04057">
    <property type="entry name" value="SusC_RagA_signa"/>
    <property type="match status" value="1"/>
</dbReference>
<keyword evidence="1" id="KW-0998">Cell outer membrane</keyword>
<dbReference type="Proteomes" id="UP000318815">
    <property type="component" value="Unassembled WGS sequence"/>
</dbReference>
<dbReference type="PROSITE" id="PS52016">
    <property type="entry name" value="TONB_DEPENDENT_REC_3"/>
    <property type="match status" value="1"/>
</dbReference>
<protein>
    <recommendedName>
        <fullName evidence="4">TonB-dependent receptor plug domain-containing protein</fullName>
    </recommendedName>
</protein>
<dbReference type="SUPFAM" id="SSF56935">
    <property type="entry name" value="Porins"/>
    <property type="match status" value="1"/>
</dbReference>